<evidence type="ECO:0000313" key="7">
    <source>
        <dbReference type="EMBL" id="KAG5674307.1"/>
    </source>
</evidence>
<name>A0A9J6BXN1_POLVA</name>
<dbReference type="EMBL" id="JADBJN010000002">
    <property type="protein sequence ID" value="KAG5674307.1"/>
    <property type="molecule type" value="Genomic_DNA"/>
</dbReference>
<dbReference type="SUPFAM" id="SSF51735">
    <property type="entry name" value="NAD(P)-binding Rossmann-fold domains"/>
    <property type="match status" value="1"/>
</dbReference>
<keyword evidence="8" id="KW-1185">Reference proteome</keyword>
<keyword evidence="4" id="KW-0521">NADP</keyword>
<accession>A0A9J6BXN1</accession>
<dbReference type="InterPro" id="IPR033640">
    <property type="entry name" value="FAR_C"/>
</dbReference>
<evidence type="ECO:0000259" key="5">
    <source>
        <dbReference type="Pfam" id="PF03015"/>
    </source>
</evidence>
<dbReference type="InterPro" id="IPR026055">
    <property type="entry name" value="FAR"/>
</dbReference>
<gene>
    <name evidence="7" type="ORF">PVAND_004285</name>
</gene>
<dbReference type="OrthoDB" id="429813at2759"/>
<comment type="similarity">
    <text evidence="1 4">Belongs to the fatty acyl-CoA reductase family.</text>
</comment>
<dbReference type="Gene3D" id="3.40.50.720">
    <property type="entry name" value="NAD(P)-binding Rossmann-like Domain"/>
    <property type="match status" value="1"/>
</dbReference>
<evidence type="ECO:0000259" key="6">
    <source>
        <dbReference type="Pfam" id="PF07993"/>
    </source>
</evidence>
<keyword evidence="3 4" id="KW-0443">Lipid metabolism</keyword>
<keyword evidence="4" id="KW-0560">Oxidoreductase</keyword>
<evidence type="ECO:0000256" key="3">
    <source>
        <dbReference type="ARBA" id="ARBA00023098"/>
    </source>
</evidence>
<dbReference type="InterPro" id="IPR036291">
    <property type="entry name" value="NAD(P)-bd_dom_sf"/>
</dbReference>
<protein>
    <recommendedName>
        <fullName evidence="4">Fatty acyl-CoA reductase</fullName>
        <ecNumber evidence="4">1.2.1.84</ecNumber>
    </recommendedName>
</protein>
<dbReference type="GO" id="GO:0080019">
    <property type="term" value="F:alcohol-forming very long-chain fatty acyl-CoA reductase activity"/>
    <property type="evidence" value="ECO:0007669"/>
    <property type="project" value="InterPro"/>
</dbReference>
<keyword evidence="2 4" id="KW-0444">Lipid biosynthesis</keyword>
<evidence type="ECO:0000256" key="2">
    <source>
        <dbReference type="ARBA" id="ARBA00022516"/>
    </source>
</evidence>
<dbReference type="CDD" id="cd05236">
    <property type="entry name" value="FAR-N_SDR_e"/>
    <property type="match status" value="1"/>
</dbReference>
<proteinExistence type="inferred from homology"/>
<evidence type="ECO:0000256" key="1">
    <source>
        <dbReference type="ARBA" id="ARBA00005928"/>
    </source>
</evidence>
<dbReference type="PANTHER" id="PTHR11011">
    <property type="entry name" value="MALE STERILITY PROTEIN 2-RELATED"/>
    <property type="match status" value="1"/>
</dbReference>
<comment type="caution">
    <text evidence="7">The sequence shown here is derived from an EMBL/GenBank/DDBJ whole genome shotgun (WGS) entry which is preliminary data.</text>
</comment>
<dbReference type="GO" id="GO:0102965">
    <property type="term" value="F:alcohol-forming long-chain fatty acyl-CoA reductase activity"/>
    <property type="evidence" value="ECO:0007669"/>
    <property type="project" value="UniProtKB-EC"/>
</dbReference>
<feature type="domain" description="Thioester reductase (TE)" evidence="6">
    <location>
        <begin position="43"/>
        <end position="309"/>
    </location>
</feature>
<comment type="function">
    <text evidence="4">Catalyzes the reduction of fatty acyl-CoA to fatty alcohols.</text>
</comment>
<dbReference type="EC" id="1.2.1.84" evidence="4"/>
<dbReference type="Pfam" id="PF03015">
    <property type="entry name" value="Sterile"/>
    <property type="match status" value="1"/>
</dbReference>
<sequence>MGKWALKSVLINNSNIIVINVIYIQIETNPLEAFYKGSTILMTGANGYLGKTLIEKLLRCFDVEKIYLLMRVKNNENVEKRLENLINETIFEQLRERNPAVFRKLIAIEVDYTAHDLNLNIETLERLHAEVQIVFNIVASVRFNEPLQDAIDINFLGTKKVVNLVLGIEKLKSFVHVSTLYSNCNRDDIDEKIYDHMLNYHQLIPIAKILKDAKNKKMEEILFDGLPNTYTLTKHFAEKLVYHQTFFIPSGIFRPAVVVSNYKDLPGYIENVNGPSMIIALTVRGYIHCIFGDSSKRANLIPVDYTINALIATAWDIHETYQERLKTCSNIPIYNYMFNENNLKWGELMKIYVPLGFHQPLQKFIWYYSYFIVSSKALFKALNFICHTIPASVMDILMLCIGKKMIYRRAYAKTEQILIIMSFFGLREWNVRNRNIQALLEKTKNFHYQRGDLDFDMRNINWHEFFRNYIPGIKRYHFKEKVGNVKQLAVYYNWMKRVHMIFKYLIYIILTKKILKVLQVLMKKLVFKMIV</sequence>
<feature type="domain" description="Fatty acyl-CoA reductase C-terminal" evidence="5">
    <location>
        <begin position="386"/>
        <end position="480"/>
    </location>
</feature>
<dbReference type="CDD" id="cd09071">
    <property type="entry name" value="FAR_C"/>
    <property type="match status" value="1"/>
</dbReference>
<reference evidence="7" key="1">
    <citation type="submission" date="2021-03" db="EMBL/GenBank/DDBJ databases">
        <title>Chromosome level genome of the anhydrobiotic midge Polypedilum vanderplanki.</title>
        <authorList>
            <person name="Yoshida Y."/>
            <person name="Kikawada T."/>
            <person name="Gusev O."/>
        </authorList>
    </citation>
    <scope>NUCLEOTIDE SEQUENCE</scope>
    <source>
        <strain evidence="7">NIAS01</strain>
        <tissue evidence="7">Whole body or cell culture</tissue>
    </source>
</reference>
<dbReference type="GO" id="GO:0005777">
    <property type="term" value="C:peroxisome"/>
    <property type="evidence" value="ECO:0007669"/>
    <property type="project" value="TreeGrafter"/>
</dbReference>
<dbReference type="InterPro" id="IPR013120">
    <property type="entry name" value="FAR_NAD-bd"/>
</dbReference>
<dbReference type="Pfam" id="PF07993">
    <property type="entry name" value="NAD_binding_4"/>
    <property type="match status" value="1"/>
</dbReference>
<organism evidence="7 8">
    <name type="scientific">Polypedilum vanderplanki</name>
    <name type="common">Sleeping chironomid midge</name>
    <dbReference type="NCBI Taxonomy" id="319348"/>
    <lineage>
        <taxon>Eukaryota</taxon>
        <taxon>Metazoa</taxon>
        <taxon>Ecdysozoa</taxon>
        <taxon>Arthropoda</taxon>
        <taxon>Hexapoda</taxon>
        <taxon>Insecta</taxon>
        <taxon>Pterygota</taxon>
        <taxon>Neoptera</taxon>
        <taxon>Endopterygota</taxon>
        <taxon>Diptera</taxon>
        <taxon>Nematocera</taxon>
        <taxon>Chironomoidea</taxon>
        <taxon>Chironomidae</taxon>
        <taxon>Chironominae</taxon>
        <taxon>Polypedilum</taxon>
        <taxon>Polypedilum</taxon>
    </lineage>
</organism>
<dbReference type="GO" id="GO:0035336">
    <property type="term" value="P:long-chain fatty-acyl-CoA metabolic process"/>
    <property type="evidence" value="ECO:0007669"/>
    <property type="project" value="TreeGrafter"/>
</dbReference>
<dbReference type="AlphaFoldDB" id="A0A9J6BXN1"/>
<evidence type="ECO:0000256" key="4">
    <source>
        <dbReference type="RuleBase" id="RU363097"/>
    </source>
</evidence>
<dbReference type="Proteomes" id="UP001107558">
    <property type="component" value="Chromosome 2"/>
</dbReference>
<dbReference type="PANTHER" id="PTHR11011:SF81">
    <property type="entry name" value="FATTY ACYL-COA REDUCTASE"/>
    <property type="match status" value="1"/>
</dbReference>
<comment type="catalytic activity">
    <reaction evidence="4">
        <text>a long-chain fatty acyl-CoA + 2 NADPH + 2 H(+) = a long-chain primary fatty alcohol + 2 NADP(+) + CoA</text>
        <dbReference type="Rhea" id="RHEA:52716"/>
        <dbReference type="ChEBI" id="CHEBI:15378"/>
        <dbReference type="ChEBI" id="CHEBI:57287"/>
        <dbReference type="ChEBI" id="CHEBI:57783"/>
        <dbReference type="ChEBI" id="CHEBI:58349"/>
        <dbReference type="ChEBI" id="CHEBI:77396"/>
        <dbReference type="ChEBI" id="CHEBI:83139"/>
        <dbReference type="EC" id="1.2.1.84"/>
    </reaction>
</comment>
<evidence type="ECO:0000313" key="8">
    <source>
        <dbReference type="Proteomes" id="UP001107558"/>
    </source>
</evidence>